<evidence type="ECO:0000256" key="3">
    <source>
        <dbReference type="ARBA" id="ARBA00022771"/>
    </source>
</evidence>
<dbReference type="SMART" id="SM00355">
    <property type="entry name" value="ZnF_C2H2"/>
    <property type="match status" value="19"/>
</dbReference>
<dbReference type="Pfam" id="PF23225">
    <property type="entry name" value="zf-C2H2_7th_ZNF462"/>
    <property type="match status" value="7"/>
</dbReference>
<comment type="caution">
    <text evidence="8">The sequence shown here is derived from an EMBL/GenBank/DDBJ whole genome shotgun (WGS) entry which is preliminary data.</text>
</comment>
<dbReference type="InterPro" id="IPR013087">
    <property type="entry name" value="Znf_C2H2_type"/>
</dbReference>
<dbReference type="SUPFAM" id="SSF57667">
    <property type="entry name" value="beta-beta-alpha zinc fingers"/>
    <property type="match status" value="3"/>
</dbReference>
<feature type="region of interest" description="Disordered" evidence="6">
    <location>
        <begin position="150"/>
        <end position="169"/>
    </location>
</feature>
<reference evidence="8" key="1">
    <citation type="submission" date="2023-06" db="EMBL/GenBank/DDBJ databases">
        <title>Reference genome for the Northern bat (Eptesicus nilssonii), a most northern bat species.</title>
        <authorList>
            <person name="Laine V.N."/>
            <person name="Pulliainen A.T."/>
            <person name="Lilley T.M."/>
        </authorList>
    </citation>
    <scope>NUCLEOTIDE SEQUENCE</scope>
    <source>
        <strain evidence="8">BLF_Eptnil</strain>
        <tissue evidence="8">Kidney</tissue>
    </source>
</reference>
<evidence type="ECO:0000313" key="9">
    <source>
        <dbReference type="Proteomes" id="UP001177744"/>
    </source>
</evidence>
<feature type="domain" description="C2H2-type" evidence="7">
    <location>
        <begin position="1115"/>
        <end position="1137"/>
    </location>
</feature>
<dbReference type="GO" id="GO:0005634">
    <property type="term" value="C:nucleus"/>
    <property type="evidence" value="ECO:0007669"/>
    <property type="project" value="TreeGrafter"/>
</dbReference>
<evidence type="ECO:0000256" key="2">
    <source>
        <dbReference type="ARBA" id="ARBA00022737"/>
    </source>
</evidence>
<dbReference type="PROSITE" id="PS50157">
    <property type="entry name" value="ZINC_FINGER_C2H2_2"/>
    <property type="match status" value="5"/>
</dbReference>
<dbReference type="EMBL" id="JAULJE010000015">
    <property type="protein sequence ID" value="KAK1334262.1"/>
    <property type="molecule type" value="Genomic_DNA"/>
</dbReference>
<evidence type="ECO:0000313" key="8">
    <source>
        <dbReference type="EMBL" id="KAK1334262.1"/>
    </source>
</evidence>
<dbReference type="PROSITE" id="PS00028">
    <property type="entry name" value="ZINC_FINGER_C2H2_1"/>
    <property type="match status" value="4"/>
</dbReference>
<keyword evidence="9" id="KW-1185">Reference proteome</keyword>
<organism evidence="8 9">
    <name type="scientific">Cnephaeus nilssonii</name>
    <name type="common">Northern bat</name>
    <name type="synonym">Eptesicus nilssonii</name>
    <dbReference type="NCBI Taxonomy" id="3371016"/>
    <lineage>
        <taxon>Eukaryota</taxon>
        <taxon>Metazoa</taxon>
        <taxon>Chordata</taxon>
        <taxon>Craniata</taxon>
        <taxon>Vertebrata</taxon>
        <taxon>Euteleostomi</taxon>
        <taxon>Mammalia</taxon>
        <taxon>Eutheria</taxon>
        <taxon>Laurasiatheria</taxon>
        <taxon>Chiroptera</taxon>
        <taxon>Yangochiroptera</taxon>
        <taxon>Vespertilionidae</taxon>
        <taxon>Cnephaeus</taxon>
    </lineage>
</organism>
<feature type="domain" description="C2H2-type" evidence="7">
    <location>
        <begin position="956"/>
        <end position="983"/>
    </location>
</feature>
<feature type="domain" description="C2H2-type" evidence="7">
    <location>
        <begin position="1178"/>
        <end position="1206"/>
    </location>
</feature>
<dbReference type="InterPro" id="IPR059058">
    <property type="entry name" value="Znf-C2H2_ZNF462"/>
</dbReference>
<dbReference type="InterPro" id="IPR059059">
    <property type="entry name" value="Znf-C2H2_7th_ZNF462"/>
</dbReference>
<proteinExistence type="predicted"/>
<evidence type="ECO:0000256" key="1">
    <source>
        <dbReference type="ARBA" id="ARBA00022723"/>
    </source>
</evidence>
<name>A0AA40LJ78_CNENI</name>
<dbReference type="Proteomes" id="UP001177744">
    <property type="component" value="Unassembled WGS sequence"/>
</dbReference>
<dbReference type="FunFam" id="3.30.160.60:FF:001043">
    <property type="entry name" value="Zinc finger protein 462"/>
    <property type="match status" value="1"/>
</dbReference>
<keyword evidence="3 5" id="KW-0863">Zinc-finger</keyword>
<feature type="domain" description="C2H2-type" evidence="7">
    <location>
        <begin position="1149"/>
        <end position="1177"/>
    </location>
</feature>
<dbReference type="AlphaFoldDB" id="A0AA40LJ78"/>
<keyword evidence="1" id="KW-0479">Metal-binding</keyword>
<keyword evidence="2" id="KW-0677">Repeat</keyword>
<dbReference type="FunFam" id="3.30.160.60:FF:000734">
    <property type="entry name" value="Zinc finger protein 462"/>
    <property type="match status" value="1"/>
</dbReference>
<accession>A0AA40LJ78</accession>
<evidence type="ECO:0000256" key="6">
    <source>
        <dbReference type="SAM" id="MobiDB-lite"/>
    </source>
</evidence>
<evidence type="ECO:0000259" key="7">
    <source>
        <dbReference type="PROSITE" id="PS50157"/>
    </source>
</evidence>
<dbReference type="GO" id="GO:0045944">
    <property type="term" value="P:positive regulation of transcription by RNA polymerase II"/>
    <property type="evidence" value="ECO:0007669"/>
    <property type="project" value="TreeGrafter"/>
</dbReference>
<dbReference type="InterPro" id="IPR036236">
    <property type="entry name" value="Znf_C2H2_sf"/>
</dbReference>
<keyword evidence="4" id="KW-0862">Zinc</keyword>
<gene>
    <name evidence="8" type="ORF">QTO34_005264</name>
</gene>
<feature type="region of interest" description="Disordered" evidence="6">
    <location>
        <begin position="215"/>
        <end position="246"/>
    </location>
</feature>
<dbReference type="FunFam" id="3.30.160.60:FF:000541">
    <property type="entry name" value="Zinc finger protein 462"/>
    <property type="match status" value="1"/>
</dbReference>
<evidence type="ECO:0000256" key="5">
    <source>
        <dbReference type="PROSITE-ProRule" id="PRU00042"/>
    </source>
</evidence>
<protein>
    <recommendedName>
        <fullName evidence="7">C2H2-type domain-containing protein</fullName>
    </recommendedName>
</protein>
<evidence type="ECO:0000256" key="4">
    <source>
        <dbReference type="ARBA" id="ARBA00022833"/>
    </source>
</evidence>
<sequence length="1280" mass="144413">MPHYQRMHPTVKINNAMIFSSYVVEQQEGLSTESQTLREILNSAPKNLATSTPVARGGGGMAFSKNTPPKTFPPECENQKDPSVNTVVVYDCDVCSFASPNMHSVLVHYQKKHPEEKASYFRIQKTMRMVSVDRGAALSQLSFEVGAPMSPKMSTMGSPPPPQPPPPDLSTELYYCKHCSYSNRSVVGVLVHYQKRHPEIKVTAKYIRQAPPTAAMMRGAEGPQGSPRPPAPMQPLSRSSSERDGPPVETEMFFCQHCDYGNRTVKGVLIHYQKKHRDFKANADVIRQHTATIRSLCDRNQKKSASCVLVAPSGVERDKAKLRALKCRQCSYTSPYFYALRKHTKKDHPALKATVTSIMRWAFLDGSIEAGYHCEWCIYSHTEPNGLLLHYQRRHPEHYVDYTYMATKLWAGPDPSPPSLLMPAEAKTYRCRDCVFEAISIWDITNHYQAFHPWAMNGDESVLLDIIKEKDAVENPIPSSEELVGPVNCESGLPAPLPAEQDAECPEDARLSPEKSLQLSSANPAINSTPYQCTVCQSEYNNLHGLLTHYGKKHPGMKVKAADFAQDVDINPGAVYKCRHCPYINTRIHGVLTHYQKRHPAIKVTAEDFVHDVEQPADMAPNDVEETSRIFKQGFGAYRCKLCPYTHGTLEKLKIHYEKYHNQPEFDVFSPSPPKLPVSLEPEITTEVSPSQVSVTEEEAGEEPVPAAHFSTSHLASHTVFRCQLCKYFCSTRKGIARHYRIKHNNVRAQPEGKNNLFKCALCSYTNPIRKGLAAHYQKRHDIDAYYTHCLAASRTISDKPSKVIIPSPPKDDSPQLSEELRRAVEKKKCSLCSFQSFSKKGIVSHYMKRHPGVFPKKQHASKLGGYFTAVYADEPEKPVLLEEEERGGSFEKAEVVEGGEAPEMEWLPFRCIKCFKLSFSTAELLCMHYTDHHSRDLKRDFVILGGGPRPQGPAYQCKHCDSKLQSTAELTSHLNVHNEEFQKRAKRQERRKQLLSKQKYADGAFADFKQERPFGHLEEVPKIKERKVVGYKCKFCVEVHPTLRAICNHLRKHVQYGSVPAVSAVKQEAEDPSHLFLDGLEAAKDASGALVDRVDGEHCLLDGMLEDETRPGGYHCSQCDRVLMSMQGLRSHERSHLALAMFTREDKYSCQYCSFVSAFRHNLDRHMQTHHGHHKPFRCKLCSFKSSYNSRLKTHLLKAHAGEHAYKCSWCSFSTMTISQLKEHSLKVHGKALTLPRPRIVSLLSSHNHHSAQKATPAEEVEDSNGHGTPTDHSLHVVH</sequence>
<dbReference type="InterPro" id="IPR050688">
    <property type="entry name" value="Zinc_finger/UBP_domain"/>
</dbReference>
<feature type="compositionally biased region" description="Pro residues" evidence="6">
    <location>
        <begin position="158"/>
        <end position="168"/>
    </location>
</feature>
<dbReference type="PANTHER" id="PTHR24403">
    <property type="entry name" value="ZINC FINGER PROTEIN"/>
    <property type="match status" value="1"/>
</dbReference>
<dbReference type="Pfam" id="PF23075">
    <property type="entry name" value="zf-C2H2_ZNF462_11"/>
    <property type="match status" value="2"/>
</dbReference>
<feature type="region of interest" description="Disordered" evidence="6">
    <location>
        <begin position="1248"/>
        <end position="1280"/>
    </location>
</feature>
<dbReference type="GO" id="GO:0008270">
    <property type="term" value="F:zinc ion binding"/>
    <property type="evidence" value="ECO:0007669"/>
    <property type="project" value="UniProtKB-KW"/>
</dbReference>
<dbReference type="PANTHER" id="PTHR24403:SF58">
    <property type="entry name" value="ZINC FINGER PROTEIN 462"/>
    <property type="match status" value="1"/>
</dbReference>
<dbReference type="Gene3D" id="3.30.160.60">
    <property type="entry name" value="Classic Zinc Finger"/>
    <property type="match status" value="5"/>
</dbReference>
<feature type="domain" description="C2H2-type" evidence="7">
    <location>
        <begin position="531"/>
        <end position="559"/>
    </location>
</feature>
<dbReference type="FunFam" id="3.30.160.60:FF:000403">
    <property type="entry name" value="Putative zinc finger protein 462"/>
    <property type="match status" value="1"/>
</dbReference>